<feature type="binding site" evidence="7">
    <location>
        <position position="123"/>
    </location>
    <ligand>
        <name>substrate</name>
    </ligand>
</feature>
<evidence type="ECO:0000256" key="6">
    <source>
        <dbReference type="ARBA" id="ARBA00022694"/>
    </source>
</evidence>
<dbReference type="RefSeq" id="WP_379874712.1">
    <property type="nucleotide sequence ID" value="NZ_JBHUIP010000003.1"/>
</dbReference>
<comment type="caution">
    <text evidence="8">The sequence shown here is derived from an EMBL/GenBank/DDBJ whole genome shotgun (WGS) entry which is preliminary data.</text>
</comment>
<evidence type="ECO:0000256" key="5">
    <source>
        <dbReference type="ARBA" id="ARBA00022691"/>
    </source>
</evidence>
<dbReference type="NCBIfam" id="TIGR00091">
    <property type="entry name" value="tRNA (guanosine(46)-N7)-methyltransferase TrmB"/>
    <property type="match status" value="1"/>
</dbReference>
<comment type="similarity">
    <text evidence="7">Belongs to the class I-like SAM-binding methyltransferase superfamily. TrmB family.</text>
</comment>
<proteinExistence type="inferred from homology"/>
<evidence type="ECO:0000256" key="3">
    <source>
        <dbReference type="ARBA" id="ARBA00022603"/>
    </source>
</evidence>
<gene>
    <name evidence="7 8" type="primary">trmB</name>
    <name evidence="8" type="ORF">ACFSM5_02790</name>
</gene>
<feature type="region of interest" description="Interaction with RNA" evidence="7">
    <location>
        <begin position="125"/>
        <end position="130"/>
    </location>
</feature>
<organism evidence="8 9">
    <name type="scientific">Lacibacterium aquatile</name>
    <dbReference type="NCBI Taxonomy" id="1168082"/>
    <lineage>
        <taxon>Bacteria</taxon>
        <taxon>Pseudomonadati</taxon>
        <taxon>Pseudomonadota</taxon>
        <taxon>Alphaproteobacteria</taxon>
        <taxon>Rhodospirillales</taxon>
        <taxon>Rhodospirillaceae</taxon>
    </lineage>
</organism>
<dbReference type="Proteomes" id="UP001597295">
    <property type="component" value="Unassembled WGS sequence"/>
</dbReference>
<dbReference type="GO" id="GO:0008176">
    <property type="term" value="F:tRNA (guanine(46)-N7)-methyltransferase activity"/>
    <property type="evidence" value="ECO:0007669"/>
    <property type="project" value="UniProtKB-EC"/>
</dbReference>
<evidence type="ECO:0000256" key="2">
    <source>
        <dbReference type="ARBA" id="ARBA00003015"/>
    </source>
</evidence>
<evidence type="ECO:0000313" key="8">
    <source>
        <dbReference type="EMBL" id="MFD2261797.1"/>
    </source>
</evidence>
<dbReference type="PANTHER" id="PTHR23417">
    <property type="entry name" value="3-DEOXY-D-MANNO-OCTULOSONIC-ACID TRANSFERASE/TRNA GUANINE-N 7 - -METHYLTRANSFERASE"/>
    <property type="match status" value="1"/>
</dbReference>
<evidence type="ECO:0000256" key="4">
    <source>
        <dbReference type="ARBA" id="ARBA00022679"/>
    </source>
</evidence>
<dbReference type="InterPro" id="IPR029063">
    <property type="entry name" value="SAM-dependent_MTases_sf"/>
</dbReference>
<dbReference type="PANTHER" id="PTHR23417:SF14">
    <property type="entry name" value="PENTACOTRIPEPTIDE-REPEAT REGION OF PRORP DOMAIN-CONTAINING PROTEIN"/>
    <property type="match status" value="1"/>
</dbReference>
<feature type="binding site" evidence="7">
    <location>
        <position position="97"/>
    </location>
    <ligand>
        <name>S-adenosyl-L-methionine</name>
        <dbReference type="ChEBI" id="CHEBI:59789"/>
    </ligand>
</feature>
<dbReference type="Gene3D" id="3.40.50.150">
    <property type="entry name" value="Vaccinia Virus protein VP39"/>
    <property type="match status" value="1"/>
</dbReference>
<evidence type="ECO:0000313" key="9">
    <source>
        <dbReference type="Proteomes" id="UP001597295"/>
    </source>
</evidence>
<protein>
    <recommendedName>
        <fullName evidence="7">tRNA (guanine-N(7)-)-methyltransferase</fullName>
        <ecNumber evidence="7">2.1.1.33</ecNumber>
    </recommendedName>
    <alternativeName>
        <fullName evidence="7">tRNA (guanine(46)-N(7))-methyltransferase</fullName>
    </alternativeName>
    <alternativeName>
        <fullName evidence="7">tRNA(m7G46)-methyltransferase</fullName>
    </alternativeName>
</protein>
<feature type="binding site" evidence="7">
    <location>
        <position position="155"/>
    </location>
    <ligand>
        <name>substrate</name>
    </ligand>
</feature>
<sequence>MRLSQQALLAELYPSRKLELPEGDGTVDPMAFFGAQKPREIWFEIGFGGGEHLAAQARANPDVGLIGCEPFFNGVVSLLQDLDREGLVDNLRIWNDDARKVMDRLPDASISKAFLLFPDPWPKKRHNKRRFVSQENLDILARILKPGGEFRMASDDMDYIAWMLDETCPHPAFRWTAEGPSDWRDRPADAPETRYEAKARAKGLKPAFLRFERV</sequence>
<comment type="pathway">
    <text evidence="7">tRNA modification; N(7)-methylguanine-tRNA biosynthesis.</text>
</comment>
<comment type="catalytic activity">
    <reaction evidence="1 7">
        <text>guanosine(46) in tRNA + S-adenosyl-L-methionine = N(7)-methylguanosine(46) in tRNA + S-adenosyl-L-homocysteine</text>
        <dbReference type="Rhea" id="RHEA:42708"/>
        <dbReference type="Rhea" id="RHEA-COMP:10188"/>
        <dbReference type="Rhea" id="RHEA-COMP:10189"/>
        <dbReference type="ChEBI" id="CHEBI:57856"/>
        <dbReference type="ChEBI" id="CHEBI:59789"/>
        <dbReference type="ChEBI" id="CHEBI:74269"/>
        <dbReference type="ChEBI" id="CHEBI:74480"/>
        <dbReference type="EC" id="2.1.1.33"/>
    </reaction>
</comment>
<feature type="binding site" evidence="7">
    <location>
        <position position="69"/>
    </location>
    <ligand>
        <name>S-adenosyl-L-methionine</name>
        <dbReference type="ChEBI" id="CHEBI:59789"/>
    </ligand>
</feature>
<dbReference type="SUPFAM" id="SSF53335">
    <property type="entry name" value="S-adenosyl-L-methionine-dependent methyltransferases"/>
    <property type="match status" value="1"/>
</dbReference>
<keyword evidence="9" id="KW-1185">Reference proteome</keyword>
<dbReference type="PROSITE" id="PS51625">
    <property type="entry name" value="SAM_MT_TRMB"/>
    <property type="match status" value="1"/>
</dbReference>
<comment type="function">
    <text evidence="2 7">Catalyzes the formation of N(7)-methylguanine at position 46 (m7G46) in tRNA.</text>
</comment>
<name>A0ABW5DL02_9PROT</name>
<accession>A0ABW5DL02</accession>
<reference evidence="9" key="1">
    <citation type="journal article" date="2019" name="Int. J. Syst. Evol. Microbiol.">
        <title>The Global Catalogue of Microorganisms (GCM) 10K type strain sequencing project: providing services to taxonomists for standard genome sequencing and annotation.</title>
        <authorList>
            <consortium name="The Broad Institute Genomics Platform"/>
            <consortium name="The Broad Institute Genome Sequencing Center for Infectious Disease"/>
            <person name="Wu L."/>
            <person name="Ma J."/>
        </authorList>
    </citation>
    <scope>NUCLEOTIDE SEQUENCE [LARGE SCALE GENOMIC DNA]</scope>
    <source>
        <strain evidence="9">CGMCC 1.19062</strain>
    </source>
</reference>
<dbReference type="HAMAP" id="MF_01057">
    <property type="entry name" value="tRNA_methyltr_TrmB"/>
    <property type="match status" value="1"/>
</dbReference>
<evidence type="ECO:0000256" key="7">
    <source>
        <dbReference type="HAMAP-Rule" id="MF_01057"/>
    </source>
</evidence>
<feature type="binding site" evidence="7">
    <location>
        <position position="44"/>
    </location>
    <ligand>
        <name>S-adenosyl-L-methionine</name>
        <dbReference type="ChEBI" id="CHEBI:59789"/>
    </ligand>
</feature>
<keyword evidence="6 7" id="KW-0819">tRNA processing</keyword>
<dbReference type="EMBL" id="JBHUIP010000003">
    <property type="protein sequence ID" value="MFD2261797.1"/>
    <property type="molecule type" value="Genomic_DNA"/>
</dbReference>
<dbReference type="InterPro" id="IPR055361">
    <property type="entry name" value="tRNA_methyltr_TrmB_bact"/>
</dbReference>
<dbReference type="InterPro" id="IPR003358">
    <property type="entry name" value="tRNA_(Gua-N-7)_MeTrfase_Trmb"/>
</dbReference>
<evidence type="ECO:0000256" key="1">
    <source>
        <dbReference type="ARBA" id="ARBA00000142"/>
    </source>
</evidence>
<keyword evidence="3 7" id="KW-0489">Methyltransferase</keyword>
<dbReference type="Pfam" id="PF02390">
    <property type="entry name" value="Methyltransf_4"/>
    <property type="match status" value="1"/>
</dbReference>
<dbReference type="EC" id="2.1.1.33" evidence="7"/>
<keyword evidence="5 7" id="KW-0949">S-adenosyl-L-methionine</keyword>
<feature type="binding site" evidence="7">
    <location>
        <position position="119"/>
    </location>
    <ligand>
        <name>S-adenosyl-L-methionine</name>
        <dbReference type="ChEBI" id="CHEBI:59789"/>
    </ligand>
</feature>
<feature type="binding site" evidence="7">
    <location>
        <begin position="193"/>
        <end position="196"/>
    </location>
    <ligand>
        <name>substrate</name>
    </ligand>
</feature>
<keyword evidence="4 7" id="KW-0808">Transferase</keyword>